<keyword evidence="4 7" id="KW-0812">Transmembrane</keyword>
<feature type="transmembrane region" description="Helical" evidence="7">
    <location>
        <begin position="194"/>
        <end position="214"/>
    </location>
</feature>
<keyword evidence="3" id="KW-0808">Transferase</keyword>
<dbReference type="PANTHER" id="PTHR32385:SF20">
    <property type="entry name" value="MANNOSYL PHOSPHORYLINOSITOL CERAMIDE SYNTHASE CSH1-RELATED"/>
    <property type="match status" value="1"/>
</dbReference>
<gene>
    <name evidence="8" type="ORF">RNJ44_03790</name>
</gene>
<comment type="similarity">
    <text evidence="2">Belongs to the glycosyltransferase 32 family.</text>
</comment>
<keyword evidence="9" id="KW-1185">Reference proteome</keyword>
<sequence>MKREVVYLTITNAFLVFFILFYTFDLLTLCIDDTVHDSLSQADLNNGSFSREDELIPRIIHQTYKTEDIPKHWIEGQKACQDLHSDYQYIMWTDQMALDFIEENYPWFLDTFTNYKYPIQRADAIRYFVLYHYGGIYIDLDDKCERSMDNLLKYPAFVRKTSPLGISNDVMGSMPGHPFFWKAIHNLNHYNKNWYVPYLTIMSSTGPLFISIVWKHYRRWKFLIRDYVPVKIIQPKDYKGNSWSYFSIVKGSSWHTDDAKWMKSLENHILSCVVAGFIFAFFILYGEYIFYCFLSYKKPITLANADSQSSTTSSLSALANKLMWVWNRIKFRSSSCTTTYYPPSGSTSPRRLRKDSNAIVALDLEKN</sequence>
<evidence type="ECO:0000313" key="9">
    <source>
        <dbReference type="Proteomes" id="UP001623330"/>
    </source>
</evidence>
<proteinExistence type="inferred from homology"/>
<dbReference type="EMBL" id="JBEVYD010000004">
    <property type="protein sequence ID" value="KAL3233750.1"/>
    <property type="molecule type" value="Genomic_DNA"/>
</dbReference>
<evidence type="ECO:0000256" key="6">
    <source>
        <dbReference type="ARBA" id="ARBA00023136"/>
    </source>
</evidence>
<dbReference type="Pfam" id="PF04488">
    <property type="entry name" value="Gly_transf_sug"/>
    <property type="match status" value="1"/>
</dbReference>
<dbReference type="Gene3D" id="3.90.550.20">
    <property type="match status" value="1"/>
</dbReference>
<evidence type="ECO:0000256" key="2">
    <source>
        <dbReference type="ARBA" id="ARBA00009003"/>
    </source>
</evidence>
<evidence type="ECO:0000256" key="5">
    <source>
        <dbReference type="ARBA" id="ARBA00022989"/>
    </source>
</evidence>
<keyword evidence="6 7" id="KW-0472">Membrane</keyword>
<dbReference type="Proteomes" id="UP001623330">
    <property type="component" value="Unassembled WGS sequence"/>
</dbReference>
<comment type="caution">
    <text evidence="8">The sequence shown here is derived from an EMBL/GenBank/DDBJ whole genome shotgun (WGS) entry which is preliminary data.</text>
</comment>
<name>A0ABR4NXX0_9SACH</name>
<dbReference type="SUPFAM" id="SSF53448">
    <property type="entry name" value="Nucleotide-diphospho-sugar transferases"/>
    <property type="match status" value="1"/>
</dbReference>
<dbReference type="InterPro" id="IPR051706">
    <property type="entry name" value="Glycosyltransferase_domain"/>
</dbReference>
<evidence type="ECO:0000256" key="4">
    <source>
        <dbReference type="ARBA" id="ARBA00022692"/>
    </source>
</evidence>
<evidence type="ECO:0000256" key="1">
    <source>
        <dbReference type="ARBA" id="ARBA00004370"/>
    </source>
</evidence>
<keyword evidence="5 7" id="KW-1133">Transmembrane helix</keyword>
<reference evidence="8 9" key="1">
    <citation type="submission" date="2024-05" db="EMBL/GenBank/DDBJ databases">
        <title>Long read based assembly of the Candida bracarensis genome reveals expanded adhesin content.</title>
        <authorList>
            <person name="Marcet-Houben M."/>
            <person name="Ksiezopolska E."/>
            <person name="Gabaldon T."/>
        </authorList>
    </citation>
    <scope>NUCLEOTIDE SEQUENCE [LARGE SCALE GENOMIC DNA]</scope>
    <source>
        <strain evidence="8 9">CBM6</strain>
    </source>
</reference>
<dbReference type="PANTHER" id="PTHR32385">
    <property type="entry name" value="MANNOSYL PHOSPHORYLINOSITOL CERAMIDE SYNTHASE"/>
    <property type="match status" value="1"/>
</dbReference>
<dbReference type="InterPro" id="IPR007577">
    <property type="entry name" value="GlycoTrfase_DXD_sugar-bd_CS"/>
</dbReference>
<evidence type="ECO:0000313" key="8">
    <source>
        <dbReference type="EMBL" id="KAL3233750.1"/>
    </source>
</evidence>
<feature type="transmembrane region" description="Helical" evidence="7">
    <location>
        <begin position="269"/>
        <end position="291"/>
    </location>
</feature>
<accession>A0ABR4NXX0</accession>
<feature type="transmembrane region" description="Helical" evidence="7">
    <location>
        <begin position="5"/>
        <end position="24"/>
    </location>
</feature>
<dbReference type="InterPro" id="IPR029044">
    <property type="entry name" value="Nucleotide-diphossugar_trans"/>
</dbReference>
<organism evidence="8 9">
    <name type="scientific">Nakaseomyces bracarensis</name>
    <dbReference type="NCBI Taxonomy" id="273131"/>
    <lineage>
        <taxon>Eukaryota</taxon>
        <taxon>Fungi</taxon>
        <taxon>Dikarya</taxon>
        <taxon>Ascomycota</taxon>
        <taxon>Saccharomycotina</taxon>
        <taxon>Saccharomycetes</taxon>
        <taxon>Saccharomycetales</taxon>
        <taxon>Saccharomycetaceae</taxon>
        <taxon>Nakaseomyces</taxon>
    </lineage>
</organism>
<evidence type="ECO:0000256" key="7">
    <source>
        <dbReference type="SAM" id="Phobius"/>
    </source>
</evidence>
<comment type="subcellular location">
    <subcellularLocation>
        <location evidence="1">Membrane</location>
    </subcellularLocation>
</comment>
<evidence type="ECO:0000256" key="3">
    <source>
        <dbReference type="ARBA" id="ARBA00022679"/>
    </source>
</evidence>
<protein>
    <submittedName>
        <fullName evidence="8">Mannosyl phosphorylinositol ceramide synthase CSH1</fullName>
    </submittedName>
</protein>